<dbReference type="RefSeq" id="WP_182041868.1">
    <property type="nucleotide sequence ID" value="NZ_JACDZE010000001.1"/>
</dbReference>
<dbReference type="EMBL" id="JACDZE010000001">
    <property type="protein sequence ID" value="MBA5628260.1"/>
    <property type="molecule type" value="Genomic_DNA"/>
</dbReference>
<evidence type="ECO:0000313" key="4">
    <source>
        <dbReference type="Proteomes" id="UP000552241"/>
    </source>
</evidence>
<comment type="caution">
    <text evidence="3">The sequence shown here is derived from an EMBL/GenBank/DDBJ whole genome shotgun (WGS) entry which is preliminary data.</text>
</comment>
<dbReference type="Proteomes" id="UP000552241">
    <property type="component" value="Unassembled WGS sequence"/>
</dbReference>
<accession>A0A838ZKQ5</accession>
<feature type="transmembrane region" description="Helical" evidence="1">
    <location>
        <begin position="81"/>
        <end position="103"/>
    </location>
</feature>
<name>A0A838ZKQ5_9FLAO</name>
<keyword evidence="1" id="KW-0812">Transmembrane</keyword>
<keyword evidence="4" id="KW-1185">Reference proteome</keyword>
<evidence type="ECO:0000259" key="2">
    <source>
        <dbReference type="Pfam" id="PF13548"/>
    </source>
</evidence>
<dbReference type="AlphaFoldDB" id="A0A838ZKQ5"/>
<sequence length="200" mass="20956">MDFFDTSTIMSFFLGIGLAASAGFRVFLPLFALSLGAHFGADVLNLNESWQWVGSWPAMITLGVATLIEIAAYYIPVVDNLLDSIAIPLAAIAGTVLMASTLLDMGEVATWALAIIAGGGTAAAVSGTTATTRAVSTGTTAGTGNFLVTTGETAASSVLSITSFIWAPLAFVLVVITLYLVYRLWKKSKKILLNDPSQNR</sequence>
<protein>
    <submittedName>
        <fullName evidence="3">DUF4126 domain-containing protein</fullName>
    </submittedName>
</protein>
<evidence type="ECO:0000256" key="1">
    <source>
        <dbReference type="SAM" id="Phobius"/>
    </source>
</evidence>
<feature type="transmembrane region" description="Helical" evidence="1">
    <location>
        <begin position="12"/>
        <end position="35"/>
    </location>
</feature>
<proteinExistence type="predicted"/>
<feature type="domain" description="DUF4126" evidence="2">
    <location>
        <begin position="13"/>
        <end position="187"/>
    </location>
</feature>
<gene>
    <name evidence="3" type="ORF">HU137_00580</name>
</gene>
<feature type="transmembrane region" description="Helical" evidence="1">
    <location>
        <begin position="164"/>
        <end position="182"/>
    </location>
</feature>
<keyword evidence="1" id="KW-1133">Transmembrane helix</keyword>
<evidence type="ECO:0000313" key="3">
    <source>
        <dbReference type="EMBL" id="MBA5628260.1"/>
    </source>
</evidence>
<feature type="transmembrane region" description="Helical" evidence="1">
    <location>
        <begin position="55"/>
        <end position="74"/>
    </location>
</feature>
<organism evidence="3 4">
    <name type="scientific">Moheibacter lacus</name>
    <dbReference type="NCBI Taxonomy" id="2745851"/>
    <lineage>
        <taxon>Bacteria</taxon>
        <taxon>Pseudomonadati</taxon>
        <taxon>Bacteroidota</taxon>
        <taxon>Flavobacteriia</taxon>
        <taxon>Flavobacteriales</taxon>
        <taxon>Weeksellaceae</taxon>
        <taxon>Moheibacter</taxon>
    </lineage>
</organism>
<reference evidence="3 4" key="1">
    <citation type="submission" date="2020-07" db="EMBL/GenBank/DDBJ databases">
        <title>Moheibacter lacus sp. nov., a member of the family Flavobacteriaceae isolated from freshwater lake sediment.</title>
        <authorList>
            <person name="Liu Y."/>
        </authorList>
    </citation>
    <scope>NUCLEOTIDE SEQUENCE [LARGE SCALE GENOMIC DNA]</scope>
    <source>
        <strain evidence="3 4">BDHS18</strain>
    </source>
</reference>
<dbReference type="Pfam" id="PF13548">
    <property type="entry name" value="DUF4126"/>
    <property type="match status" value="1"/>
</dbReference>
<keyword evidence="1" id="KW-0472">Membrane</keyword>
<dbReference type="InterPro" id="IPR025196">
    <property type="entry name" value="DUF4126"/>
</dbReference>